<dbReference type="InterPro" id="IPR003609">
    <property type="entry name" value="Pan_app"/>
</dbReference>
<dbReference type="Gene3D" id="2.60.120.740">
    <property type="match status" value="1"/>
</dbReference>
<organism evidence="4 5">
    <name type="scientific">Dimorphilus gyrociliatus</name>
    <dbReference type="NCBI Taxonomy" id="2664684"/>
    <lineage>
        <taxon>Eukaryota</taxon>
        <taxon>Metazoa</taxon>
        <taxon>Spiralia</taxon>
        <taxon>Lophotrochozoa</taxon>
        <taxon>Annelida</taxon>
        <taxon>Polychaeta</taxon>
        <taxon>Polychaeta incertae sedis</taxon>
        <taxon>Dinophilidae</taxon>
        <taxon>Dimorphilus</taxon>
    </lineage>
</organism>
<feature type="domain" description="Apple" evidence="3">
    <location>
        <begin position="1633"/>
        <end position="1711"/>
    </location>
</feature>
<feature type="domain" description="Apple" evidence="3">
    <location>
        <begin position="1100"/>
        <end position="1178"/>
    </location>
</feature>
<comment type="caution">
    <text evidence="4">The sequence shown here is derived from an EMBL/GenBank/DDBJ whole genome shotgun (WGS) entry which is preliminary data.</text>
</comment>
<feature type="domain" description="Apple" evidence="3">
    <location>
        <begin position="313"/>
        <end position="391"/>
    </location>
</feature>
<feature type="domain" description="Apple" evidence="3">
    <location>
        <begin position="1238"/>
        <end position="1316"/>
    </location>
</feature>
<feature type="domain" description="Apple" evidence="3">
    <location>
        <begin position="1554"/>
        <end position="1632"/>
    </location>
</feature>
<feature type="domain" description="Apple" evidence="3">
    <location>
        <begin position="1870"/>
        <end position="1948"/>
    </location>
</feature>
<feature type="domain" description="Apple" evidence="3">
    <location>
        <begin position="821"/>
        <end position="900"/>
    </location>
</feature>
<protein>
    <submittedName>
        <fullName evidence="4">DgyrCDS14473</fullName>
    </submittedName>
</protein>
<evidence type="ECO:0000256" key="1">
    <source>
        <dbReference type="SAM" id="SignalP"/>
    </source>
</evidence>
<feature type="domain" description="Apple" evidence="3">
    <location>
        <begin position="708"/>
        <end position="786"/>
    </location>
</feature>
<evidence type="ECO:0000313" key="5">
    <source>
        <dbReference type="Proteomes" id="UP000549394"/>
    </source>
</evidence>
<feature type="domain" description="Apple" evidence="3">
    <location>
        <begin position="155"/>
        <end position="233"/>
    </location>
</feature>
<dbReference type="CDD" id="cd22829">
    <property type="entry name" value="Gal_Rha_Lectin_EVA1_EVA1C_rpt2"/>
    <property type="match status" value="1"/>
</dbReference>
<feature type="domain" description="Apple" evidence="3">
    <location>
        <begin position="629"/>
        <end position="707"/>
    </location>
</feature>
<dbReference type="Pfam" id="PF02140">
    <property type="entry name" value="SUEL_Lectin"/>
    <property type="match status" value="1"/>
</dbReference>
<dbReference type="Proteomes" id="UP000549394">
    <property type="component" value="Unassembled WGS sequence"/>
</dbReference>
<dbReference type="InterPro" id="IPR000922">
    <property type="entry name" value="Lectin_gal-bd_dom"/>
</dbReference>
<evidence type="ECO:0000259" key="3">
    <source>
        <dbReference type="PROSITE" id="PS50948"/>
    </source>
</evidence>
<proteinExistence type="predicted"/>
<gene>
    <name evidence="4" type="ORF">DGYR_LOCUS13570</name>
</gene>
<dbReference type="PROSITE" id="PS50948">
    <property type="entry name" value="PAN"/>
    <property type="match status" value="20"/>
</dbReference>
<dbReference type="Pfam" id="PF00024">
    <property type="entry name" value="PAN_1"/>
    <property type="match status" value="20"/>
</dbReference>
<dbReference type="PROSITE" id="PS50228">
    <property type="entry name" value="SUEL_LECTIN"/>
    <property type="match status" value="1"/>
</dbReference>
<feature type="chain" id="PRO_5029873383" evidence="1">
    <location>
        <begin position="23"/>
        <end position="1964"/>
    </location>
</feature>
<dbReference type="SMART" id="SM00473">
    <property type="entry name" value="PAN_AP"/>
    <property type="match status" value="20"/>
</dbReference>
<dbReference type="Gene3D" id="3.50.4.10">
    <property type="entry name" value="Hepatocyte Growth Factor"/>
    <property type="match status" value="20"/>
</dbReference>
<feature type="domain" description="Apple" evidence="3">
    <location>
        <begin position="1317"/>
        <end position="1395"/>
    </location>
</feature>
<feature type="domain" description="Apple" evidence="3">
    <location>
        <begin position="1791"/>
        <end position="1869"/>
    </location>
</feature>
<feature type="domain" description="Apple" evidence="3">
    <location>
        <begin position="1712"/>
        <end position="1790"/>
    </location>
</feature>
<feature type="domain" description="Apple" evidence="3">
    <location>
        <begin position="901"/>
        <end position="979"/>
    </location>
</feature>
<feature type="domain" description="Apple" evidence="3">
    <location>
        <begin position="392"/>
        <end position="470"/>
    </location>
</feature>
<accession>A0A7I8WDX4</accession>
<feature type="domain" description="Apple" evidence="3">
    <location>
        <begin position="550"/>
        <end position="628"/>
    </location>
</feature>
<dbReference type="GO" id="GO:0030246">
    <property type="term" value="F:carbohydrate binding"/>
    <property type="evidence" value="ECO:0007669"/>
    <property type="project" value="InterPro"/>
</dbReference>
<feature type="domain" description="SUEL-type lectin" evidence="2">
    <location>
        <begin position="27"/>
        <end position="125"/>
    </location>
</feature>
<reference evidence="4 5" key="1">
    <citation type="submission" date="2020-08" db="EMBL/GenBank/DDBJ databases">
        <authorList>
            <person name="Hejnol A."/>
        </authorList>
    </citation>
    <scope>NUCLEOTIDE SEQUENCE [LARGE SCALE GENOMIC DNA]</scope>
</reference>
<name>A0A7I8WDX4_9ANNE</name>
<evidence type="ECO:0000259" key="2">
    <source>
        <dbReference type="PROSITE" id="PS50228"/>
    </source>
</evidence>
<feature type="domain" description="Apple" evidence="3">
    <location>
        <begin position="1475"/>
        <end position="1553"/>
    </location>
</feature>
<keyword evidence="1" id="KW-0732">Signal</keyword>
<keyword evidence="5" id="KW-1185">Reference proteome</keyword>
<evidence type="ECO:0000313" key="4">
    <source>
        <dbReference type="EMBL" id="CAD5126322.1"/>
    </source>
</evidence>
<feature type="domain" description="Apple" evidence="3">
    <location>
        <begin position="471"/>
        <end position="549"/>
    </location>
</feature>
<feature type="domain" description="Apple" evidence="3">
    <location>
        <begin position="234"/>
        <end position="312"/>
    </location>
</feature>
<dbReference type="InterPro" id="IPR043159">
    <property type="entry name" value="Lectin_gal-bd_sf"/>
</dbReference>
<dbReference type="OrthoDB" id="6120134at2759"/>
<dbReference type="SUPFAM" id="SSF57414">
    <property type="entry name" value="Hairpin loop containing domain-like"/>
    <property type="match status" value="20"/>
</dbReference>
<dbReference type="EMBL" id="CAJFCJ010000042">
    <property type="protein sequence ID" value="CAD5126322.1"/>
    <property type="molecule type" value="Genomic_DNA"/>
</dbReference>
<sequence length="1964" mass="225048">MSAFCMLYLLVVFNLTIQGIRACSGNACENQTLYLKCDANHELNISTAAYGREKNEFNTCANTSLQEPSVKAFVIENNCVASNSFEKVLALCSGKTQCTIQANSEIFGEPCQGVPKYLKVEYTCKSYCLLKNQGKAEGHFFVHNDDTDFFIKKPADNVQGFERHHKKNYQGHELVSFLHSTIQSCATHCKSHVDCKAFVFNNIMSECLLKNQGKAEGHFFVHNDDTDFFIKKPADNVQGFERHHKKNYQGYELVSYPHSTIQSCATHCKSHVDCKAFAFNNKVSECLLKNQGKAEGHFFVDNDDTDFFIKKPADNVQGFERHHKKNYQGHELVSYPHSTIQSCATHCKSHVDCKAFVFNNKVSECLLKNQGKAEGHFFVDNDDTDFFIKKPADNVQGFESHHKKNYQGHELVSYPHSTIQSCATHCKSHVDCKAFVFNNIMSECLLKNQGKAEGHFFVHNDDTDFFIKKPADNVQGFERHHKKNYQGHELVSFLHSTIQSCATHCKSHVDCKAFVFNNIMSECLLKNQGKAEGHFFVHNDDTDFFIKKPADNVQGFERHHKKNYQGHELVSFLHSTIQSCATHCKSHVDCKAFVFNNIMSECLLKNQGKAEGHFFVDNNDTDFFIKKPADNVQGFERHHKKNYQGHELVSYPHSTIQSCATHCKSHVDCKAFVFNNIMSECLLKNQGKAEGHFFVHNDDTDFFIKKPADNVQGFERHHKKNYQGHELVSFLHSTIQSCATHCKSHVDCKAFVFNNIMSECLLKNQGKAEGHFFVDNDDTDFFIKKPADNVQGFERHHKKNYQGHELVSYPHSTIQSCATHCKNNVQGFERHHKKNYQGHELVSFLHSTIQSCATHCKSHVDCKAFVFNNIMSECLLKNQGKAEGHFFVHNDDTDFFIKKPADNVQGFERHHKKNYQGYELVSYPHSTIQSCATHCKSHVDCKAFAFNNKVSECLLKNQGKAEGHFFVDNDDTDFFIKKPADNVQGFERHHKKNYQGHELVSYPHSTIQSCATHCKSHNQGKAEGHFFVDNDDTDFFIKKPADNVQGFESHHKKIIKDMSLCHIHILQYNLVQLIVKNQGKAEGHFFVHNDDTDFFIKKPADNVQGFERHHKKNYQGHELVSFLHSTIQSCATHCKSHVDCKAFVFNNIMSECLLKNQGKAEGHFFVHNDDTDFFIKKPADNVQGFERHHKKNYQGMSLCHIHILQYNLVQLIVKNQGKAEGHFFVDNDDTDFFIKKPADNVQGFERHHKKNYQGHELVSYPHSTIQSCATHCKSHVDCKAFVFNNKVSECLLKNQGKAEGHFFVDNDDTDFFIKKPADNVQGFESHHKKNYQGHELVSYPHSTIQSCATHCKSHVDCKAFVFNNIMSECLLKNQGKAEGHFFVHNDDTDFFIKKPADNVQGFERHHKKNYQGHELVSFLHSTIQSCATHCKSHVDCKAFVFNNIMSECLLKNQGKAEGHFFVDNDDTDFFIKKPADNVQGFERHHKKNYQGHELVSYPHSTIQSCATHCKSHVDCKAFVFNNKVSECLLKNQGKAEGHFFVHNDDTDFFIKKPADNVQGFERHHKKNYQGYELVSYPHSTIQSCATHCKSHVDCKAFAFNNIMSECLLKNQGKAEGHFFVDNDDTDFFIKKPADNVQGFERHHKKNYQGHELVSFLHSTIQSCATHCKSHVDCKAFVFNNIMSECLLKNQGKAEGHLFVHNDDTDFFIKKPADNVQGFERHHKKNYQGYELVSYPHSTIQSCATHCKSHVDCKAFVFNNKVSECLLKNQGKAEGHFFVDNDDTDFFIKKPADNVQGFESHHKKNYQGHELVSYPHSTIQSCATHCKSHVDCKAFVFNNIMSECLLKNQGKAEGHFFVHNDDTDFFIKKPADNVQGFERHHKKNYQGHELVSFLHSTIQSCATHCKSHVDCKAFVFNNIMSECLLKNQGKAEGHFFVHNDDTDFFKKILMLMDLIDSVCVIIKDL</sequence>
<feature type="domain" description="Apple" evidence="3">
    <location>
        <begin position="1396"/>
        <end position="1474"/>
    </location>
</feature>
<feature type="signal peptide" evidence="1">
    <location>
        <begin position="1"/>
        <end position="22"/>
    </location>
</feature>